<feature type="domain" description="NAD-dependent epimerase/dehydratase" evidence="1">
    <location>
        <begin position="5"/>
        <end position="235"/>
    </location>
</feature>
<dbReference type="Proteomes" id="UP000019804">
    <property type="component" value="Unassembled WGS sequence"/>
</dbReference>
<dbReference type="OrthoDB" id="10262413at2759"/>
<dbReference type="InterPro" id="IPR036291">
    <property type="entry name" value="NAD(P)-bd_dom_sf"/>
</dbReference>
<evidence type="ECO:0000259" key="1">
    <source>
        <dbReference type="Pfam" id="PF01370"/>
    </source>
</evidence>
<sequence>MSHNILITGSSGYLGGTLLARWKSANLPPYNTLYALVRTEDQAQKIKQYGAQPLICNISDHEQVTRAVIDRKITVIYFLIDAYWDTHQKVLIKALGEVKKQTGEKVHFLHTAGAKHFSQHAGIYFDEPLLDTDPKLYDIQKTAVSPHGFFSQAARTNVTVIDTAEQCGVRSYIFAPCIVYGEGEGFGNRTSIQDVAIVKAAKKARQVYKVDIDNPTWPVCHIVDTTTLYLQILRQILLGNDIGHNRNGFFLAASGSVPWNDIYNAIAKSLAKRGIVDDEKVEQADGPALAKMADALKVTPSAVPVQLGGKCTFTAVHGHQIGWKPQYPPEHILEAADEEVEVILRSLEVDDSKATIR</sequence>
<dbReference type="GO" id="GO:0004029">
    <property type="term" value="F:aldehyde dehydrogenase (NAD+) activity"/>
    <property type="evidence" value="ECO:0007669"/>
    <property type="project" value="TreeGrafter"/>
</dbReference>
<dbReference type="EMBL" id="KK088415">
    <property type="protein sequence ID" value="EYE97501.1"/>
    <property type="molecule type" value="Genomic_DNA"/>
</dbReference>
<dbReference type="InterPro" id="IPR001509">
    <property type="entry name" value="Epimerase_deHydtase"/>
</dbReference>
<dbReference type="Gene3D" id="3.40.50.720">
    <property type="entry name" value="NAD(P)-binding Rossmann-like Domain"/>
    <property type="match status" value="1"/>
</dbReference>
<dbReference type="STRING" id="1388766.A0A017SL57"/>
<dbReference type="GO" id="GO:0005737">
    <property type="term" value="C:cytoplasm"/>
    <property type="evidence" value="ECO:0007669"/>
    <property type="project" value="TreeGrafter"/>
</dbReference>
<dbReference type="HOGENOM" id="CLU_007383_12_0_1"/>
<name>A0A017SL57_ASPRC</name>
<organism evidence="2 3">
    <name type="scientific">Aspergillus ruber (strain CBS 135680)</name>
    <dbReference type="NCBI Taxonomy" id="1388766"/>
    <lineage>
        <taxon>Eukaryota</taxon>
        <taxon>Fungi</taxon>
        <taxon>Dikarya</taxon>
        <taxon>Ascomycota</taxon>
        <taxon>Pezizomycotina</taxon>
        <taxon>Eurotiomycetes</taxon>
        <taxon>Eurotiomycetidae</taxon>
        <taxon>Eurotiales</taxon>
        <taxon>Aspergillaceae</taxon>
        <taxon>Aspergillus</taxon>
        <taxon>Aspergillus subgen. Aspergillus</taxon>
    </lineage>
</organism>
<dbReference type="GeneID" id="63696288"/>
<evidence type="ECO:0000313" key="3">
    <source>
        <dbReference type="Proteomes" id="UP000019804"/>
    </source>
</evidence>
<protein>
    <submittedName>
        <fullName evidence="2">NAD(P)-binding protein</fullName>
    </submittedName>
</protein>
<keyword evidence="3" id="KW-1185">Reference proteome</keyword>
<dbReference type="InterPro" id="IPR051783">
    <property type="entry name" value="NAD(P)-dependent_oxidoreduct"/>
</dbReference>
<reference evidence="3" key="1">
    <citation type="journal article" date="2014" name="Nat. Commun.">
        <title>Genomic adaptations of the halophilic Dead Sea filamentous fungus Eurotium rubrum.</title>
        <authorList>
            <person name="Kis-Papo T."/>
            <person name="Weig A.R."/>
            <person name="Riley R."/>
            <person name="Persoh D."/>
            <person name="Salamov A."/>
            <person name="Sun H."/>
            <person name="Lipzen A."/>
            <person name="Wasser S.P."/>
            <person name="Rambold G."/>
            <person name="Grigoriev I.V."/>
            <person name="Nevo E."/>
        </authorList>
    </citation>
    <scope>NUCLEOTIDE SEQUENCE [LARGE SCALE GENOMIC DNA]</scope>
    <source>
        <strain evidence="3">CBS 135680</strain>
    </source>
</reference>
<gene>
    <name evidence="2" type="ORF">EURHEDRAFT_409718</name>
</gene>
<dbReference type="Pfam" id="PF01370">
    <property type="entry name" value="Epimerase"/>
    <property type="match status" value="1"/>
</dbReference>
<dbReference type="AlphaFoldDB" id="A0A017SL57"/>
<evidence type="ECO:0000313" key="2">
    <source>
        <dbReference type="EMBL" id="EYE97501.1"/>
    </source>
</evidence>
<dbReference type="PANTHER" id="PTHR48079:SF6">
    <property type="entry name" value="NAD(P)-BINDING DOMAIN-CONTAINING PROTEIN-RELATED"/>
    <property type="match status" value="1"/>
</dbReference>
<dbReference type="RefSeq" id="XP_040641189.1">
    <property type="nucleotide sequence ID" value="XM_040781164.1"/>
</dbReference>
<accession>A0A017SL57</accession>
<dbReference type="PANTHER" id="PTHR48079">
    <property type="entry name" value="PROTEIN YEEZ"/>
    <property type="match status" value="1"/>
</dbReference>
<proteinExistence type="predicted"/>
<dbReference type="SUPFAM" id="SSF51735">
    <property type="entry name" value="NAD(P)-binding Rossmann-fold domains"/>
    <property type="match status" value="1"/>
</dbReference>